<organism evidence="5">
    <name type="scientific">uncultured Thiotrichaceae bacterium</name>
    <dbReference type="NCBI Taxonomy" id="298394"/>
    <lineage>
        <taxon>Bacteria</taxon>
        <taxon>Pseudomonadati</taxon>
        <taxon>Pseudomonadota</taxon>
        <taxon>Gammaproteobacteria</taxon>
        <taxon>Thiotrichales</taxon>
        <taxon>Thiotrichaceae</taxon>
        <taxon>environmental samples</taxon>
    </lineage>
</organism>
<dbReference type="SUPFAM" id="SSF69721">
    <property type="entry name" value="DsrC, the gamma subunit of dissimilatory sulfite reductase"/>
    <property type="match status" value="1"/>
</dbReference>
<comment type="similarity">
    <text evidence="2">Belongs to the DsrC/TusE family.</text>
</comment>
<accession>A0A6S6U407</accession>
<proteinExistence type="inferred from homology"/>
<feature type="region of interest" description="Disordered" evidence="4">
    <location>
        <begin position="1"/>
        <end position="23"/>
    </location>
</feature>
<evidence type="ECO:0000313" key="5">
    <source>
        <dbReference type="EMBL" id="CAA6825017.1"/>
    </source>
</evidence>
<evidence type="ECO:0000256" key="4">
    <source>
        <dbReference type="SAM" id="MobiDB-lite"/>
    </source>
</evidence>
<evidence type="ECO:0000256" key="2">
    <source>
        <dbReference type="ARBA" id="ARBA00005718"/>
    </source>
</evidence>
<comment type="subcellular location">
    <subcellularLocation>
        <location evidence="1">Cytoplasm</location>
    </subcellularLocation>
</comment>
<sequence length="114" mass="13131">MLSVQESEVFPGKRPEGYEETAMSGVERRAKALEIELSPERREAIEFVQDFYEHCSDCKNARQLMKIMDQEFSDKGGKKYLYRLFPAGPLSTIHDLIDLPDLNYQVDKGFGTSY</sequence>
<dbReference type="GO" id="GO:0005737">
    <property type="term" value="C:cytoplasm"/>
    <property type="evidence" value="ECO:0007669"/>
    <property type="project" value="UniProtKB-SubCell"/>
</dbReference>
<protein>
    <submittedName>
        <fullName evidence="5">Uncharacterized protein</fullName>
    </submittedName>
</protein>
<dbReference type="EMBL" id="CACVAY010000124">
    <property type="protein sequence ID" value="CAA6825017.1"/>
    <property type="molecule type" value="Genomic_DNA"/>
</dbReference>
<gene>
    <name evidence="5" type="ORF">HELGO_WM23571</name>
</gene>
<dbReference type="Pfam" id="PF04358">
    <property type="entry name" value="DsrC"/>
    <property type="match status" value="1"/>
</dbReference>
<dbReference type="Gene3D" id="1.10.10.370">
    <property type="entry name" value="DsrC-like protein, C-terminal domain"/>
    <property type="match status" value="1"/>
</dbReference>
<evidence type="ECO:0000256" key="3">
    <source>
        <dbReference type="ARBA" id="ARBA00022490"/>
    </source>
</evidence>
<reference evidence="5" key="1">
    <citation type="submission" date="2020-01" db="EMBL/GenBank/DDBJ databases">
        <authorList>
            <person name="Meier V. D."/>
            <person name="Meier V D."/>
        </authorList>
    </citation>
    <scope>NUCLEOTIDE SEQUENCE</scope>
    <source>
        <strain evidence="5">HLG_WM_MAG_07</strain>
    </source>
</reference>
<dbReference type="InterPro" id="IPR007453">
    <property type="entry name" value="DsrC/TusE"/>
</dbReference>
<dbReference type="InterPro" id="IPR042072">
    <property type="entry name" value="DsrC-like_C"/>
</dbReference>
<keyword evidence="3" id="KW-0963">Cytoplasm</keyword>
<dbReference type="InterPro" id="IPR025526">
    <property type="entry name" value="DsrC-like_dom_sf"/>
</dbReference>
<name>A0A6S6U407_9GAMM</name>
<evidence type="ECO:0000256" key="1">
    <source>
        <dbReference type="ARBA" id="ARBA00004496"/>
    </source>
</evidence>
<dbReference type="AlphaFoldDB" id="A0A6S6U407"/>